<dbReference type="Gene3D" id="2.30.110.10">
    <property type="entry name" value="Electron Transport, Fmn-binding Protein, Chain A"/>
    <property type="match status" value="1"/>
</dbReference>
<keyword evidence="2" id="KW-1185">Reference proteome</keyword>
<dbReference type="Pfam" id="PF12900">
    <property type="entry name" value="Pyridox_ox_2"/>
    <property type="match status" value="1"/>
</dbReference>
<dbReference type="EMBL" id="WLVL01000040">
    <property type="protein sequence ID" value="MTB73012.1"/>
    <property type="molecule type" value="Genomic_DNA"/>
</dbReference>
<accession>A0A6I3IG43</accession>
<dbReference type="RefSeq" id="WP_154594218.1">
    <property type="nucleotide sequence ID" value="NZ_CP171001.1"/>
</dbReference>
<dbReference type="InterPro" id="IPR024747">
    <property type="entry name" value="Pyridox_Oxase-rel"/>
</dbReference>
<protein>
    <submittedName>
        <fullName evidence="1">Pyridoxamine 5'-phosphate oxidase family protein</fullName>
    </submittedName>
</protein>
<comment type="caution">
    <text evidence="1">The sequence shown here is derived from an EMBL/GenBank/DDBJ whole genome shotgun (WGS) entry which is preliminary data.</text>
</comment>
<proteinExistence type="predicted"/>
<evidence type="ECO:0000313" key="2">
    <source>
        <dbReference type="Proteomes" id="UP000431092"/>
    </source>
</evidence>
<evidence type="ECO:0000313" key="1">
    <source>
        <dbReference type="EMBL" id="MTB73012.1"/>
    </source>
</evidence>
<dbReference type="SUPFAM" id="SSF50475">
    <property type="entry name" value="FMN-binding split barrel"/>
    <property type="match status" value="1"/>
</dbReference>
<organism evidence="1 2">
    <name type="scientific">Arsenicicoccus cauae</name>
    <dbReference type="NCBI Taxonomy" id="2663847"/>
    <lineage>
        <taxon>Bacteria</taxon>
        <taxon>Bacillati</taxon>
        <taxon>Actinomycetota</taxon>
        <taxon>Actinomycetes</taxon>
        <taxon>Micrococcales</taxon>
        <taxon>Intrasporangiaceae</taxon>
        <taxon>Arsenicicoccus</taxon>
    </lineage>
</organism>
<dbReference type="InterPro" id="IPR012349">
    <property type="entry name" value="Split_barrel_FMN-bd"/>
</dbReference>
<dbReference type="AlphaFoldDB" id="A0A6I3IG43"/>
<gene>
    <name evidence="1" type="ORF">GGG17_13765</name>
</gene>
<dbReference type="Proteomes" id="UP000431092">
    <property type="component" value="Unassembled WGS sequence"/>
</dbReference>
<name>A0A6I3IG43_9MICO</name>
<reference evidence="1 2" key="1">
    <citation type="submission" date="2019-11" db="EMBL/GenBank/DDBJ databases">
        <title>Whole genome sequencing identifies a novel species of the genus Arsenicicoccus isolated from human blood.</title>
        <authorList>
            <person name="Jeong J.H."/>
            <person name="Kweon O.J."/>
            <person name="Kim H.R."/>
            <person name="Kim T.-H."/>
            <person name="Ha S.-M."/>
            <person name="Lee M.-K."/>
        </authorList>
    </citation>
    <scope>NUCLEOTIDE SEQUENCE [LARGE SCALE GENOMIC DNA]</scope>
    <source>
        <strain evidence="1 2">MKL-02</strain>
    </source>
</reference>
<sequence>MSDVNEPVQQMTEEQCWERLRSTTFGRLATAAVGDVQITPINYVVHEGRLVFRTAEGSKLASLVVASRVAIEIDDVTADTAWSVIGKGDAHVVHNMDEADRLEELGLHPWVDTRKEVFVLVDLDEVSGRVFALAR</sequence>